<evidence type="ECO:0000259" key="19">
    <source>
        <dbReference type="Pfam" id="PF00288"/>
    </source>
</evidence>
<keyword evidence="9 18" id="KW-0418">Kinase</keyword>
<keyword evidence="11" id="KW-0460">Magnesium</keyword>
<evidence type="ECO:0000256" key="2">
    <source>
        <dbReference type="ARBA" id="ARBA00006495"/>
    </source>
</evidence>
<dbReference type="PANTHER" id="PTHR43290">
    <property type="entry name" value="MEVALONATE KINASE"/>
    <property type="match status" value="1"/>
</dbReference>
<evidence type="ECO:0000256" key="14">
    <source>
        <dbReference type="ARBA" id="ARBA00023098"/>
    </source>
</evidence>
<dbReference type="InterPro" id="IPR006205">
    <property type="entry name" value="Mev_gal_kin"/>
</dbReference>
<evidence type="ECO:0000256" key="11">
    <source>
        <dbReference type="ARBA" id="ARBA00022842"/>
    </source>
</evidence>
<evidence type="ECO:0000256" key="12">
    <source>
        <dbReference type="ARBA" id="ARBA00022955"/>
    </source>
</evidence>
<reference evidence="21" key="2">
    <citation type="submission" date="2025-08" db="UniProtKB">
        <authorList>
            <consortium name="Ensembl"/>
        </authorList>
    </citation>
    <scope>IDENTIFICATION</scope>
</reference>
<evidence type="ECO:0000256" key="5">
    <source>
        <dbReference type="ARBA" id="ARBA00022516"/>
    </source>
</evidence>
<evidence type="ECO:0000256" key="3">
    <source>
        <dbReference type="ARBA" id="ARBA00012103"/>
    </source>
</evidence>
<dbReference type="FunFam" id="3.30.70.890:FF:000003">
    <property type="entry name" value="Mevalonate kinase"/>
    <property type="match status" value="1"/>
</dbReference>
<dbReference type="PANTHER" id="PTHR43290:SF2">
    <property type="entry name" value="MEVALONATE KINASE"/>
    <property type="match status" value="1"/>
</dbReference>
<evidence type="ECO:0000256" key="10">
    <source>
        <dbReference type="ARBA" id="ARBA00022840"/>
    </source>
</evidence>
<dbReference type="Gene3D" id="3.30.230.10">
    <property type="match status" value="1"/>
</dbReference>
<evidence type="ECO:0000256" key="6">
    <source>
        <dbReference type="ARBA" id="ARBA00022679"/>
    </source>
</evidence>
<dbReference type="GeneTree" id="ENSGT00950000183187"/>
<evidence type="ECO:0000256" key="1">
    <source>
        <dbReference type="ARBA" id="ARBA00004496"/>
    </source>
</evidence>
<dbReference type="EC" id="2.7.1.36" evidence="3 18"/>
<evidence type="ECO:0000256" key="17">
    <source>
        <dbReference type="ARBA" id="ARBA00029438"/>
    </source>
</evidence>
<evidence type="ECO:0000256" key="8">
    <source>
        <dbReference type="ARBA" id="ARBA00022741"/>
    </source>
</evidence>
<evidence type="ECO:0000256" key="9">
    <source>
        <dbReference type="ARBA" id="ARBA00022777"/>
    </source>
</evidence>
<evidence type="ECO:0000256" key="13">
    <source>
        <dbReference type="ARBA" id="ARBA00023011"/>
    </source>
</evidence>
<dbReference type="Pfam" id="PF00288">
    <property type="entry name" value="GHMP_kinases_N"/>
    <property type="match status" value="1"/>
</dbReference>
<dbReference type="PROSITE" id="PS00627">
    <property type="entry name" value="GHMP_KINASES_ATP"/>
    <property type="match status" value="1"/>
</dbReference>
<reference evidence="21" key="3">
    <citation type="submission" date="2025-09" db="UniProtKB">
        <authorList>
            <consortium name="Ensembl"/>
        </authorList>
    </citation>
    <scope>IDENTIFICATION</scope>
</reference>
<name>A0A493T1I2_ANAPP</name>
<feature type="domain" description="GHMP kinase N-terminal" evidence="19">
    <location>
        <begin position="83"/>
        <end position="179"/>
    </location>
</feature>
<keyword evidence="4 18" id="KW-0963">Cytoplasm</keyword>
<dbReference type="NCBIfam" id="TIGR00549">
    <property type="entry name" value="mevalon_kin"/>
    <property type="match status" value="1"/>
</dbReference>
<keyword evidence="22" id="KW-1185">Reference proteome</keyword>
<reference evidence="21 22" key="1">
    <citation type="submission" date="2017-10" db="EMBL/GenBank/DDBJ databases">
        <title>A new Pekin duck reference genome.</title>
        <authorList>
            <person name="Hou Z.-C."/>
            <person name="Zhou Z.-K."/>
            <person name="Zhu F."/>
            <person name="Hou S.-S."/>
        </authorList>
    </citation>
    <scope>NUCLEOTIDE SEQUENCE [LARGE SCALE GENOMIC DNA]</scope>
</reference>
<keyword evidence="8 18" id="KW-0547">Nucleotide-binding</keyword>
<evidence type="ECO:0000256" key="18">
    <source>
        <dbReference type="RuleBase" id="RU363087"/>
    </source>
</evidence>
<organism evidence="21 22">
    <name type="scientific">Anas platyrhynchos platyrhynchos</name>
    <name type="common">Northern mallard</name>
    <dbReference type="NCBI Taxonomy" id="8840"/>
    <lineage>
        <taxon>Eukaryota</taxon>
        <taxon>Metazoa</taxon>
        <taxon>Chordata</taxon>
        <taxon>Craniata</taxon>
        <taxon>Vertebrata</taxon>
        <taxon>Euteleostomi</taxon>
        <taxon>Archelosauria</taxon>
        <taxon>Archosauria</taxon>
        <taxon>Dinosauria</taxon>
        <taxon>Saurischia</taxon>
        <taxon>Theropoda</taxon>
        <taxon>Coelurosauria</taxon>
        <taxon>Aves</taxon>
        <taxon>Neognathae</taxon>
        <taxon>Galloanserae</taxon>
        <taxon>Anseriformes</taxon>
        <taxon>Anatidae</taxon>
        <taxon>Anatinae</taxon>
        <taxon>Anas</taxon>
    </lineage>
</organism>
<dbReference type="GO" id="GO:0006695">
    <property type="term" value="P:cholesterol biosynthetic process"/>
    <property type="evidence" value="ECO:0007669"/>
    <property type="project" value="UniProtKB-KW"/>
</dbReference>
<sequence length="368" mass="39079">MKLIHRLCLPPLTRVVCVNAAFEFNNFLASQCLNSPLLASLADLDESKPPSAELLEALKEFAGIPAEASGPDSLAILAFLYMCLAISAKYGDVPSVDIVVWSELPTGAGLGSSAAYAVCLAAALLHACGAISCPLKDGEITASWRAEGWTEEEMTLINSWAFQGERVIHGNPSGVDNAVGTWGGALRYQSGKIKALKRVPTLRILLTNTKVPRSTKVLVTGVKEKILKFPAIMNPVLDSIDAISQECQSVLEAMPANPSPEHYPVLEELFDINQHHLNVIGVGHPSLDRLCRVTASHGLHSKLTGAGGGGCGITLLRPDTTPQAVEAAKRDLCACGFECWETDIGAPGVTLHSSSSLKAQVLHELSES</sequence>
<comment type="function">
    <text evidence="18">Catalyzes the phosphorylation of mevalonate to mevalonate 5-phosphate, a key step in isoprenoid and cholesterol biosynthesis.</text>
</comment>
<keyword evidence="10 18" id="KW-0067">ATP-binding</keyword>
<dbReference type="Pfam" id="PF08544">
    <property type="entry name" value="GHMP_kinases_C"/>
    <property type="match status" value="1"/>
</dbReference>
<dbReference type="Gene3D" id="3.30.70.890">
    <property type="entry name" value="GHMP kinase, C-terminal domain"/>
    <property type="match status" value="1"/>
</dbReference>
<dbReference type="GO" id="GO:0050728">
    <property type="term" value="P:negative regulation of inflammatory response"/>
    <property type="evidence" value="ECO:0007669"/>
    <property type="project" value="Ensembl"/>
</dbReference>
<keyword evidence="7" id="KW-0479">Metal-binding</keyword>
<dbReference type="InterPro" id="IPR006203">
    <property type="entry name" value="GHMP_knse_ATP-bd_CS"/>
</dbReference>
<dbReference type="GO" id="GO:0005829">
    <property type="term" value="C:cytosol"/>
    <property type="evidence" value="ECO:0007669"/>
    <property type="project" value="Ensembl"/>
</dbReference>
<dbReference type="GO" id="GO:0019287">
    <property type="term" value="P:isopentenyl diphosphate biosynthetic process, mevalonate pathway"/>
    <property type="evidence" value="ECO:0007669"/>
    <property type="project" value="UniProtKB-UniPathway"/>
</dbReference>
<dbReference type="InterPro" id="IPR014721">
    <property type="entry name" value="Ribsml_uS5_D2-typ_fold_subgr"/>
</dbReference>
<keyword evidence="14 18" id="KW-0443">Lipid metabolism</keyword>
<proteinExistence type="inferred from homology"/>
<keyword evidence="18" id="KW-0152">Cholesterol biosynthesis</keyword>
<keyword evidence="16 18" id="KW-0753">Steroid metabolism</keyword>
<keyword evidence="18" id="KW-0153">Cholesterol metabolism</keyword>
<dbReference type="InterPro" id="IPR006204">
    <property type="entry name" value="GHMP_kinase_N_dom"/>
</dbReference>
<dbReference type="Proteomes" id="UP000016666">
    <property type="component" value="Chromosome 16"/>
</dbReference>
<gene>
    <name evidence="21" type="primary">MVK</name>
</gene>
<comment type="catalytic activity">
    <reaction evidence="18">
        <text>(R)-mevalonate + ATP = (R)-5-phosphomevalonate + ADP + H(+)</text>
        <dbReference type="Rhea" id="RHEA:17065"/>
        <dbReference type="ChEBI" id="CHEBI:15378"/>
        <dbReference type="ChEBI" id="CHEBI:30616"/>
        <dbReference type="ChEBI" id="CHEBI:36464"/>
        <dbReference type="ChEBI" id="CHEBI:58146"/>
        <dbReference type="ChEBI" id="CHEBI:456216"/>
        <dbReference type="EC" id="2.7.1.36"/>
    </reaction>
</comment>
<evidence type="ECO:0000259" key="20">
    <source>
        <dbReference type="Pfam" id="PF08544"/>
    </source>
</evidence>
<keyword evidence="13 18" id="KW-0756">Sterol biosynthesis</keyword>
<evidence type="ECO:0000256" key="4">
    <source>
        <dbReference type="ARBA" id="ARBA00022490"/>
    </source>
</evidence>
<comment type="subcellular location">
    <subcellularLocation>
        <location evidence="1 18">Cytoplasm</location>
    </subcellularLocation>
</comment>
<feature type="domain" description="GHMP kinase C-terminal" evidence="20">
    <location>
        <begin position="268"/>
        <end position="328"/>
    </location>
</feature>
<dbReference type="SUPFAM" id="SSF54211">
    <property type="entry name" value="Ribosomal protein S5 domain 2-like"/>
    <property type="match status" value="1"/>
</dbReference>
<evidence type="ECO:0000256" key="16">
    <source>
        <dbReference type="ARBA" id="ARBA00023221"/>
    </source>
</evidence>
<keyword evidence="15 18" id="KW-1207">Sterol metabolism</keyword>
<comment type="pathway">
    <text evidence="17 18">Isoprenoid biosynthesis; isopentenyl diphosphate biosynthesis via mevalonate pathway; isopentenyl diphosphate from (R)-mevalonate: step 1/3.</text>
</comment>
<evidence type="ECO:0000256" key="7">
    <source>
        <dbReference type="ARBA" id="ARBA00022723"/>
    </source>
</evidence>
<evidence type="ECO:0000256" key="15">
    <source>
        <dbReference type="ARBA" id="ARBA00023166"/>
    </source>
</evidence>
<protein>
    <recommendedName>
        <fullName evidence="3 18">Mevalonate kinase</fullName>
        <shortName evidence="18">MK</shortName>
        <ecNumber evidence="3 18">2.7.1.36</ecNumber>
    </recommendedName>
</protein>
<dbReference type="GO" id="GO:0042802">
    <property type="term" value="F:identical protein binding"/>
    <property type="evidence" value="ECO:0007669"/>
    <property type="project" value="Ensembl"/>
</dbReference>
<dbReference type="GO" id="GO:0046872">
    <property type="term" value="F:metal ion binding"/>
    <property type="evidence" value="ECO:0007669"/>
    <property type="project" value="UniProtKB-KW"/>
</dbReference>
<dbReference type="UniPathway" id="UPA00057">
    <property type="reaction ID" value="UER00098"/>
</dbReference>
<dbReference type="STRING" id="8840.ENSAPLP00000019686"/>
<keyword evidence="6 18" id="KW-0808">Transferase</keyword>
<dbReference type="GO" id="GO:0005524">
    <property type="term" value="F:ATP binding"/>
    <property type="evidence" value="ECO:0007669"/>
    <property type="project" value="UniProtKB-KW"/>
</dbReference>
<dbReference type="SUPFAM" id="SSF55060">
    <property type="entry name" value="GHMP Kinase, C-terminal domain"/>
    <property type="match status" value="1"/>
</dbReference>
<keyword evidence="5 18" id="KW-0444">Lipid biosynthesis</keyword>
<dbReference type="AlphaFoldDB" id="A0A493T1I2"/>
<dbReference type="InterPro" id="IPR020568">
    <property type="entry name" value="Ribosomal_Su5_D2-typ_SF"/>
</dbReference>
<evidence type="ECO:0000313" key="22">
    <source>
        <dbReference type="Proteomes" id="UP000016666"/>
    </source>
</evidence>
<comment type="similarity">
    <text evidence="2 18">Belongs to the GHMP kinase family. Mevalonate kinase subfamily.</text>
</comment>
<dbReference type="InterPro" id="IPR036554">
    <property type="entry name" value="GHMP_kinase_C_sf"/>
</dbReference>
<dbReference type="InterPro" id="IPR013750">
    <property type="entry name" value="GHMP_kinase_C_dom"/>
</dbReference>
<keyword evidence="12 18" id="KW-0752">Steroid biosynthesis</keyword>
<dbReference type="Ensembl" id="ENSAPLT00000042370.1">
    <property type="protein sequence ID" value="ENSAPLP00000019686.1"/>
    <property type="gene ID" value="ENSAPLG00000005266.2"/>
</dbReference>
<evidence type="ECO:0000313" key="21">
    <source>
        <dbReference type="Ensembl" id="ENSAPLP00000019686.1"/>
    </source>
</evidence>
<dbReference type="GO" id="GO:0004496">
    <property type="term" value="F:mevalonate kinase activity"/>
    <property type="evidence" value="ECO:0007669"/>
    <property type="project" value="UniProtKB-EC"/>
</dbReference>
<accession>A0A493T1I2</accession>
<dbReference type="PRINTS" id="PR00959">
    <property type="entry name" value="MEVGALKINASE"/>
</dbReference>